<proteinExistence type="predicted"/>
<protein>
    <submittedName>
        <fullName evidence="1">Uncharacterized protein</fullName>
    </submittedName>
</protein>
<gene>
    <name evidence="1" type="ORF">MNBD_GAMMA24-2707</name>
</gene>
<feature type="non-terminal residue" evidence="1">
    <location>
        <position position="1"/>
    </location>
</feature>
<dbReference type="AlphaFoldDB" id="A0A3B1C7G4"/>
<organism evidence="1">
    <name type="scientific">hydrothermal vent metagenome</name>
    <dbReference type="NCBI Taxonomy" id="652676"/>
    <lineage>
        <taxon>unclassified sequences</taxon>
        <taxon>metagenomes</taxon>
        <taxon>ecological metagenomes</taxon>
    </lineage>
</organism>
<evidence type="ECO:0000313" key="1">
    <source>
        <dbReference type="EMBL" id="VAX14585.1"/>
    </source>
</evidence>
<dbReference type="EMBL" id="UOFZ01000182">
    <property type="protein sequence ID" value="VAX14585.1"/>
    <property type="molecule type" value="Genomic_DNA"/>
</dbReference>
<name>A0A3B1C7G4_9ZZZZ</name>
<reference evidence="1" key="1">
    <citation type="submission" date="2018-06" db="EMBL/GenBank/DDBJ databases">
        <authorList>
            <person name="Zhirakovskaya E."/>
        </authorList>
    </citation>
    <scope>NUCLEOTIDE SEQUENCE</scope>
</reference>
<sequence length="21" mass="2333">GNENIFYTAILQLSQHVKEAG</sequence>
<accession>A0A3B1C7G4</accession>